<dbReference type="AlphaFoldDB" id="A0A165E732"/>
<dbReference type="STRING" id="1353952.A0A165E732"/>
<dbReference type="HAMAP" id="MF_02040">
    <property type="entry name" value="Mrp_NBP35"/>
    <property type="match status" value="1"/>
</dbReference>
<dbReference type="EMBL" id="KV424018">
    <property type="protein sequence ID" value="KZT54239.1"/>
    <property type="molecule type" value="Genomic_DNA"/>
</dbReference>
<evidence type="ECO:0000313" key="9">
    <source>
        <dbReference type="Proteomes" id="UP000076842"/>
    </source>
</evidence>
<keyword evidence="4" id="KW-0408">Iron</keyword>
<dbReference type="PANTHER" id="PTHR42961:SF2">
    <property type="entry name" value="IRON-SULFUR PROTEIN NUBPL"/>
    <property type="match status" value="1"/>
</dbReference>
<keyword evidence="1" id="KW-0479">Metal-binding</keyword>
<sequence>MWPTCIRRTAHTDHNICSRSLWTSATRNIHNPLSSSKPRTASHGVPSGRSGLPEKRRIPYVSRVIAVSSAKGGVGKSTIAVNLALTFQSALSTPRRPARIGLLDLDVFGPSVPKLLGLEHAGQPQLSADRKILPLQSQGIYAMSMGFLLPSAFPDGTNKPDVAVVWRGAMVQKAVQQLLLDVDWRTDDDQNLDLLVIDMPPGTGDVQLTLGQLVNVDGAVIVSTPQELALADTRKGVVMFRKVDVPILGMVLNYAYFTCPSCEEKHNIFGSSSAFYKSASDLQVPVLGELPIIPGVSQGADKGRQVCGPSWREQDDPTGAERSIRKIMADVGAEIWERLNETRS</sequence>
<feature type="region of interest" description="Disordered" evidence="7">
    <location>
        <begin position="29"/>
        <end position="54"/>
    </location>
</feature>
<accession>A0A165E732</accession>
<organism evidence="8 9">
    <name type="scientific">Calocera cornea HHB12733</name>
    <dbReference type="NCBI Taxonomy" id="1353952"/>
    <lineage>
        <taxon>Eukaryota</taxon>
        <taxon>Fungi</taxon>
        <taxon>Dikarya</taxon>
        <taxon>Basidiomycota</taxon>
        <taxon>Agaricomycotina</taxon>
        <taxon>Dacrymycetes</taxon>
        <taxon>Dacrymycetales</taxon>
        <taxon>Dacrymycetaceae</taxon>
        <taxon>Calocera</taxon>
    </lineage>
</organism>
<comment type="similarity">
    <text evidence="6">Belongs to the Mrp/NBP35 ATP-binding proteins family.</text>
</comment>
<dbReference type="SUPFAM" id="SSF52540">
    <property type="entry name" value="P-loop containing nucleoside triphosphate hydrolases"/>
    <property type="match status" value="1"/>
</dbReference>
<evidence type="ECO:0000256" key="2">
    <source>
        <dbReference type="ARBA" id="ARBA00022741"/>
    </source>
</evidence>
<protein>
    <submittedName>
        <fullName evidence="8">p-loop containing nucleoside triphosphate hydrolase protein</fullName>
    </submittedName>
</protein>
<evidence type="ECO:0000256" key="6">
    <source>
        <dbReference type="ARBA" id="ARBA00024036"/>
    </source>
</evidence>
<keyword evidence="8" id="KW-0378">Hydrolase</keyword>
<proteinExistence type="inferred from homology"/>
<keyword evidence="3" id="KW-0067">ATP-binding</keyword>
<dbReference type="OrthoDB" id="1741334at2759"/>
<dbReference type="PANTHER" id="PTHR42961">
    <property type="entry name" value="IRON-SULFUR PROTEIN NUBPL"/>
    <property type="match status" value="1"/>
</dbReference>
<dbReference type="InParanoid" id="A0A165E732"/>
<name>A0A165E732_9BASI</name>
<dbReference type="InterPro" id="IPR027417">
    <property type="entry name" value="P-loop_NTPase"/>
</dbReference>
<dbReference type="GO" id="GO:0005524">
    <property type="term" value="F:ATP binding"/>
    <property type="evidence" value="ECO:0007669"/>
    <property type="project" value="UniProtKB-KW"/>
</dbReference>
<evidence type="ECO:0000256" key="4">
    <source>
        <dbReference type="ARBA" id="ARBA00023004"/>
    </source>
</evidence>
<dbReference type="Proteomes" id="UP000076842">
    <property type="component" value="Unassembled WGS sequence"/>
</dbReference>
<dbReference type="CDD" id="cd02037">
    <property type="entry name" value="Mrp_NBP35"/>
    <property type="match status" value="1"/>
</dbReference>
<dbReference type="GO" id="GO:0032981">
    <property type="term" value="P:mitochondrial respiratory chain complex I assembly"/>
    <property type="evidence" value="ECO:0007669"/>
    <property type="project" value="TreeGrafter"/>
</dbReference>
<feature type="compositionally biased region" description="Polar residues" evidence="7">
    <location>
        <begin position="29"/>
        <end position="39"/>
    </location>
</feature>
<dbReference type="InterPro" id="IPR019591">
    <property type="entry name" value="Mrp/NBP35_ATP-bd"/>
</dbReference>
<dbReference type="GO" id="GO:0051539">
    <property type="term" value="F:4 iron, 4 sulfur cluster binding"/>
    <property type="evidence" value="ECO:0007669"/>
    <property type="project" value="TreeGrafter"/>
</dbReference>
<dbReference type="GO" id="GO:0005739">
    <property type="term" value="C:mitochondrion"/>
    <property type="evidence" value="ECO:0007669"/>
    <property type="project" value="TreeGrafter"/>
</dbReference>
<evidence type="ECO:0000313" key="8">
    <source>
        <dbReference type="EMBL" id="KZT54239.1"/>
    </source>
</evidence>
<evidence type="ECO:0000256" key="1">
    <source>
        <dbReference type="ARBA" id="ARBA00022723"/>
    </source>
</evidence>
<evidence type="ECO:0000256" key="7">
    <source>
        <dbReference type="SAM" id="MobiDB-lite"/>
    </source>
</evidence>
<evidence type="ECO:0000256" key="5">
    <source>
        <dbReference type="ARBA" id="ARBA00023014"/>
    </source>
</evidence>
<dbReference type="GO" id="GO:0046872">
    <property type="term" value="F:metal ion binding"/>
    <property type="evidence" value="ECO:0007669"/>
    <property type="project" value="UniProtKB-KW"/>
</dbReference>
<dbReference type="Pfam" id="PF10609">
    <property type="entry name" value="ParA"/>
    <property type="match status" value="1"/>
</dbReference>
<dbReference type="Gene3D" id="3.40.50.300">
    <property type="entry name" value="P-loop containing nucleotide triphosphate hydrolases"/>
    <property type="match status" value="1"/>
</dbReference>
<reference evidence="8 9" key="1">
    <citation type="journal article" date="2016" name="Mol. Biol. Evol.">
        <title>Comparative Genomics of Early-Diverging Mushroom-Forming Fungi Provides Insights into the Origins of Lignocellulose Decay Capabilities.</title>
        <authorList>
            <person name="Nagy L.G."/>
            <person name="Riley R."/>
            <person name="Tritt A."/>
            <person name="Adam C."/>
            <person name="Daum C."/>
            <person name="Floudas D."/>
            <person name="Sun H."/>
            <person name="Yadav J.S."/>
            <person name="Pangilinan J."/>
            <person name="Larsson K.H."/>
            <person name="Matsuura K."/>
            <person name="Barry K."/>
            <person name="Labutti K."/>
            <person name="Kuo R."/>
            <person name="Ohm R.A."/>
            <person name="Bhattacharya S.S."/>
            <person name="Shirouzu T."/>
            <person name="Yoshinaga Y."/>
            <person name="Martin F.M."/>
            <person name="Grigoriev I.V."/>
            <person name="Hibbett D.S."/>
        </authorList>
    </citation>
    <scope>NUCLEOTIDE SEQUENCE [LARGE SCALE GENOMIC DNA]</scope>
    <source>
        <strain evidence="8 9">HHB12733</strain>
    </source>
</reference>
<gene>
    <name evidence="8" type="ORF">CALCODRAFT_18522</name>
</gene>
<dbReference type="GO" id="GO:0016226">
    <property type="term" value="P:iron-sulfur cluster assembly"/>
    <property type="evidence" value="ECO:0007669"/>
    <property type="project" value="InterPro"/>
</dbReference>
<keyword evidence="2" id="KW-0547">Nucleotide-binding</keyword>
<dbReference type="InterPro" id="IPR033756">
    <property type="entry name" value="YlxH/NBP35"/>
</dbReference>
<dbReference type="GO" id="GO:0140663">
    <property type="term" value="F:ATP-dependent FeS chaperone activity"/>
    <property type="evidence" value="ECO:0007669"/>
    <property type="project" value="InterPro"/>
</dbReference>
<dbReference type="FunFam" id="3.40.50.300:FF:001119">
    <property type="entry name" value="Iron-sulfur cluster carrier protein"/>
    <property type="match status" value="1"/>
</dbReference>
<keyword evidence="9" id="KW-1185">Reference proteome</keyword>
<keyword evidence="5" id="KW-0411">Iron-sulfur</keyword>
<dbReference type="GO" id="GO:0016787">
    <property type="term" value="F:hydrolase activity"/>
    <property type="evidence" value="ECO:0007669"/>
    <property type="project" value="UniProtKB-KW"/>
</dbReference>
<evidence type="ECO:0000256" key="3">
    <source>
        <dbReference type="ARBA" id="ARBA00022840"/>
    </source>
</evidence>
<dbReference type="InterPro" id="IPR044304">
    <property type="entry name" value="NUBPL-like"/>
</dbReference>